<dbReference type="Pfam" id="PF04134">
    <property type="entry name" value="DCC1-like"/>
    <property type="match status" value="1"/>
</dbReference>
<dbReference type="AlphaFoldDB" id="A0A173LZC4"/>
<protein>
    <submittedName>
        <fullName evidence="1">Putative thiol-disulfide oxidoreductase</fullName>
    </submittedName>
</protein>
<organism evidence="1 2">
    <name type="scientific">Aurantimicrobium minutum</name>
    <dbReference type="NCBI Taxonomy" id="708131"/>
    <lineage>
        <taxon>Bacteria</taxon>
        <taxon>Bacillati</taxon>
        <taxon>Actinomycetota</taxon>
        <taxon>Actinomycetes</taxon>
        <taxon>Micrococcales</taxon>
        <taxon>Microbacteriaceae</taxon>
        <taxon>Aurantimicrobium</taxon>
    </lineage>
</organism>
<dbReference type="GO" id="GO:0015035">
    <property type="term" value="F:protein-disulfide reductase activity"/>
    <property type="evidence" value="ECO:0007669"/>
    <property type="project" value="InterPro"/>
</dbReference>
<dbReference type="InterPro" id="IPR052927">
    <property type="entry name" value="DCC_oxidoreductase"/>
</dbReference>
<accession>A0A173LZC4</accession>
<dbReference type="Proteomes" id="UP000243847">
    <property type="component" value="Chromosome sequence1"/>
</dbReference>
<dbReference type="PANTHER" id="PTHR33639">
    <property type="entry name" value="THIOL-DISULFIDE OXIDOREDUCTASE DCC"/>
    <property type="match status" value="1"/>
</dbReference>
<name>A0A173LZC4_9MICO</name>
<evidence type="ECO:0000313" key="2">
    <source>
        <dbReference type="Proteomes" id="UP000243847"/>
    </source>
</evidence>
<sequence length="145" mass="16119">MMIVLIDGDCALCVGLIEWLGKRIPADILTAENISIVPGESDWGAELLQAAAITDFDSVVVIRDGLVLQESTAVLALADVLPKRWHVLATMARIIPRPWRDALYRYVARHRISWFGRKEMCALESPIASVTYGPRGKLTRPHGRD</sequence>
<dbReference type="EMBL" id="AP017457">
    <property type="protein sequence ID" value="BAU99871.1"/>
    <property type="molecule type" value="Genomic_DNA"/>
</dbReference>
<gene>
    <name evidence="1" type="ORF">AUMI_113290</name>
</gene>
<proteinExistence type="predicted"/>
<dbReference type="InterPro" id="IPR007263">
    <property type="entry name" value="DCC1-like"/>
</dbReference>
<reference evidence="1 2" key="1">
    <citation type="journal article" date="2016" name="Genome Announc.">
        <title>Complete Genome Sequence of Aurantimicrobium minutum Type Strain KNCT, a Planktonic Ultramicrobacterium Isolated from River Water.</title>
        <authorList>
            <person name="Nakai R."/>
            <person name="Fujisawa T."/>
            <person name="Nakamura Y."/>
            <person name="Nishide H."/>
            <person name="Uchiyama I."/>
            <person name="Baba T."/>
            <person name="Toyoda A."/>
            <person name="Fujiyama A."/>
            <person name="Naganuma T."/>
            <person name="Niki H."/>
        </authorList>
    </citation>
    <scope>NUCLEOTIDE SEQUENCE [LARGE SCALE GENOMIC DNA]</scope>
    <source>
        <strain evidence="1 2">KNC</strain>
    </source>
</reference>
<dbReference type="PANTHER" id="PTHR33639:SF2">
    <property type="entry name" value="DUF393 DOMAIN-CONTAINING PROTEIN"/>
    <property type="match status" value="1"/>
</dbReference>
<evidence type="ECO:0000313" key="1">
    <source>
        <dbReference type="EMBL" id="BAU99871.1"/>
    </source>
</evidence>
<dbReference type="KEGG" id="amin:AUMI_113290"/>